<protein>
    <submittedName>
        <fullName evidence="2">PbsX family transcriptional regulator</fullName>
    </submittedName>
</protein>
<comment type="caution">
    <text evidence="2">The sequence shown here is derived from an EMBL/GenBank/DDBJ whole genome shotgun (WGS) entry which is preliminary data.</text>
</comment>
<evidence type="ECO:0000313" key="3">
    <source>
        <dbReference type="Proteomes" id="UP000245212"/>
    </source>
</evidence>
<sequence>METEQDIKRWGNNLGVRLPAAIARSARLQADQRVRICVEGDSIIITPIRDTQPTLAQRLARYDPSRHDGETMVTDRPLGAEQW</sequence>
<dbReference type="SUPFAM" id="SSF89447">
    <property type="entry name" value="AbrB/MazE/MraZ-like"/>
    <property type="match status" value="1"/>
</dbReference>
<dbReference type="Gene3D" id="2.10.260.10">
    <property type="match status" value="1"/>
</dbReference>
<keyword evidence="3" id="KW-1185">Reference proteome</keyword>
<dbReference type="EMBL" id="QETA01000002">
    <property type="protein sequence ID" value="PWF24011.1"/>
    <property type="molecule type" value="Genomic_DNA"/>
</dbReference>
<accession>A0A2V1K1I8</accession>
<evidence type="ECO:0000313" key="2">
    <source>
        <dbReference type="EMBL" id="PWF24011.1"/>
    </source>
</evidence>
<gene>
    <name evidence="2" type="ORF">DD235_06710</name>
</gene>
<dbReference type="GO" id="GO:0097351">
    <property type="term" value="F:toxin sequestering activity"/>
    <property type="evidence" value="ECO:0007669"/>
    <property type="project" value="InterPro"/>
</dbReference>
<dbReference type="InterPro" id="IPR037914">
    <property type="entry name" value="SpoVT-AbrB_sf"/>
</dbReference>
<dbReference type="PANTHER" id="PTHR40516">
    <property type="entry name" value="ANTITOXIN CHPS-RELATED"/>
    <property type="match status" value="1"/>
</dbReference>
<reference evidence="3" key="1">
    <citation type="submission" date="2018-05" db="EMBL/GenBank/DDBJ databases">
        <authorList>
            <person name="Li Y."/>
        </authorList>
    </citation>
    <scope>NUCLEOTIDE SEQUENCE [LARGE SCALE GENOMIC DNA]</scope>
    <source>
        <strain evidence="3">3d-2-2</strain>
    </source>
</reference>
<organism evidence="2 3">
    <name type="scientific">Corticimicrobacter populi</name>
    <dbReference type="NCBI Taxonomy" id="2175229"/>
    <lineage>
        <taxon>Bacteria</taxon>
        <taxon>Pseudomonadati</taxon>
        <taxon>Pseudomonadota</taxon>
        <taxon>Betaproteobacteria</taxon>
        <taxon>Burkholderiales</taxon>
        <taxon>Alcaligenaceae</taxon>
        <taxon>Corticimicrobacter</taxon>
    </lineage>
</organism>
<name>A0A2V1K1I8_9BURK</name>
<dbReference type="RefSeq" id="WP_109061290.1">
    <property type="nucleotide sequence ID" value="NZ_QETA01000002.1"/>
</dbReference>
<dbReference type="InterPro" id="IPR039052">
    <property type="entry name" value="Antitox_PemI-like"/>
</dbReference>
<dbReference type="GO" id="GO:0003677">
    <property type="term" value="F:DNA binding"/>
    <property type="evidence" value="ECO:0007669"/>
    <property type="project" value="InterPro"/>
</dbReference>
<dbReference type="AlphaFoldDB" id="A0A2V1K1I8"/>
<dbReference type="Proteomes" id="UP000245212">
    <property type="component" value="Unassembled WGS sequence"/>
</dbReference>
<dbReference type="PANTHER" id="PTHR40516:SF1">
    <property type="entry name" value="ANTITOXIN CHPS-RELATED"/>
    <property type="match status" value="1"/>
</dbReference>
<dbReference type="SMART" id="SM00966">
    <property type="entry name" value="SpoVT_AbrB"/>
    <property type="match status" value="1"/>
</dbReference>
<dbReference type="InterPro" id="IPR007159">
    <property type="entry name" value="SpoVT-AbrB_dom"/>
</dbReference>
<proteinExistence type="predicted"/>
<evidence type="ECO:0000259" key="1">
    <source>
        <dbReference type="SMART" id="SM00966"/>
    </source>
</evidence>
<feature type="domain" description="SpoVT-AbrB" evidence="1">
    <location>
        <begin position="8"/>
        <end position="53"/>
    </location>
</feature>
<dbReference type="Pfam" id="PF04014">
    <property type="entry name" value="MazE_antitoxin"/>
    <property type="match status" value="1"/>
</dbReference>